<evidence type="ECO:0000313" key="1">
    <source>
        <dbReference type="EMBL" id="KAJ3525336.1"/>
    </source>
</evidence>
<accession>A0ACC1RTD6</accession>
<comment type="caution">
    <text evidence="1">The sequence shown here is derived from an EMBL/GenBank/DDBJ whole genome shotgun (WGS) entry which is preliminary data.</text>
</comment>
<keyword evidence="2" id="KW-1185">Reference proteome</keyword>
<gene>
    <name evidence="1" type="ORF">NM208_g11685</name>
</gene>
<sequence length="90" mass="10449">MGETLPFMLERIIPQTANWPGANERQRELRQVWDENIWVTTSGMFTLGPMSCVLKTTKIDRILFSVDYPLEDNKDGFQFIKELQESGLLL</sequence>
<dbReference type="Proteomes" id="UP001148629">
    <property type="component" value="Unassembled WGS sequence"/>
</dbReference>
<reference evidence="1" key="1">
    <citation type="submission" date="2022-08" db="EMBL/GenBank/DDBJ databases">
        <title>Genome Sequence of Fusarium decemcellulare.</title>
        <authorList>
            <person name="Buettner E."/>
        </authorList>
    </citation>
    <scope>NUCLEOTIDE SEQUENCE</scope>
    <source>
        <strain evidence="1">Babe19</strain>
    </source>
</reference>
<proteinExistence type="predicted"/>
<organism evidence="1 2">
    <name type="scientific">Fusarium decemcellulare</name>
    <dbReference type="NCBI Taxonomy" id="57161"/>
    <lineage>
        <taxon>Eukaryota</taxon>
        <taxon>Fungi</taxon>
        <taxon>Dikarya</taxon>
        <taxon>Ascomycota</taxon>
        <taxon>Pezizomycotina</taxon>
        <taxon>Sordariomycetes</taxon>
        <taxon>Hypocreomycetidae</taxon>
        <taxon>Hypocreales</taxon>
        <taxon>Nectriaceae</taxon>
        <taxon>Fusarium</taxon>
        <taxon>Fusarium decemcellulare species complex</taxon>
    </lineage>
</organism>
<name>A0ACC1RTD6_9HYPO</name>
<dbReference type="EMBL" id="JANRMS010001927">
    <property type="protein sequence ID" value="KAJ3525336.1"/>
    <property type="molecule type" value="Genomic_DNA"/>
</dbReference>
<evidence type="ECO:0000313" key="2">
    <source>
        <dbReference type="Proteomes" id="UP001148629"/>
    </source>
</evidence>
<protein>
    <submittedName>
        <fullName evidence="1">Uncharacterized protein</fullName>
    </submittedName>
</protein>